<accession>A0ABU1TP94</accession>
<organism evidence="2 3">
    <name type="scientific">Flavobacterium arsenatis</name>
    <dbReference type="NCBI Taxonomy" id="1484332"/>
    <lineage>
        <taxon>Bacteria</taxon>
        <taxon>Pseudomonadati</taxon>
        <taxon>Bacteroidota</taxon>
        <taxon>Flavobacteriia</taxon>
        <taxon>Flavobacteriales</taxon>
        <taxon>Flavobacteriaceae</taxon>
        <taxon>Flavobacterium</taxon>
    </lineage>
</organism>
<name>A0ABU1TP94_9FLAO</name>
<comment type="caution">
    <text evidence="2">The sequence shown here is derived from an EMBL/GenBank/DDBJ whole genome shotgun (WGS) entry which is preliminary data.</text>
</comment>
<evidence type="ECO:0008006" key="4">
    <source>
        <dbReference type="Google" id="ProtNLM"/>
    </source>
</evidence>
<protein>
    <recommendedName>
        <fullName evidence="4">Gliding motility-associated protein GldM C-terminal domain-containing protein</fullName>
    </recommendedName>
</protein>
<evidence type="ECO:0000313" key="3">
    <source>
        <dbReference type="Proteomes" id="UP001255185"/>
    </source>
</evidence>
<dbReference type="RefSeq" id="WP_310026076.1">
    <property type="nucleotide sequence ID" value="NZ_JAVDVI010000006.1"/>
</dbReference>
<keyword evidence="1" id="KW-0732">Signal</keyword>
<keyword evidence="3" id="KW-1185">Reference proteome</keyword>
<feature type="chain" id="PRO_5046514668" description="Gliding motility-associated protein GldM C-terminal domain-containing protein" evidence="1">
    <location>
        <begin position="21"/>
        <end position="204"/>
    </location>
</feature>
<gene>
    <name evidence="2" type="ORF">J2X31_001799</name>
</gene>
<evidence type="ECO:0000256" key="1">
    <source>
        <dbReference type="SAM" id="SignalP"/>
    </source>
</evidence>
<reference evidence="2 3" key="1">
    <citation type="submission" date="2023-07" db="EMBL/GenBank/DDBJ databases">
        <title>Sorghum-associated microbial communities from plants grown in Nebraska, USA.</title>
        <authorList>
            <person name="Schachtman D."/>
        </authorList>
    </citation>
    <scope>NUCLEOTIDE SEQUENCE [LARGE SCALE GENOMIC DNA]</scope>
    <source>
        <strain evidence="2 3">3773</strain>
    </source>
</reference>
<proteinExistence type="predicted"/>
<dbReference type="EMBL" id="JAVDVI010000006">
    <property type="protein sequence ID" value="MDR6967787.1"/>
    <property type="molecule type" value="Genomic_DNA"/>
</dbReference>
<feature type="signal peptide" evidence="1">
    <location>
        <begin position="1"/>
        <end position="20"/>
    </location>
</feature>
<evidence type="ECO:0000313" key="2">
    <source>
        <dbReference type="EMBL" id="MDR6967787.1"/>
    </source>
</evidence>
<sequence>MMRNYLILLLLLGYSSNAQEISLVLERKQNLIQSIANPITIFDKNCRNYVVTTDNGKIEQNNADCKFVIFPDSIGVAEIRIYNKSGKLIAKENYRVKAPEFFLNINGFEKIINDVNRFSKSARLELFSDDLECINFSWDASFELVIVEENKKTRIPAHSRNGSLDKLKEHFTSLKSGDILFFHTIKITIDNKEFKVSDIVLEIE</sequence>
<dbReference type="Proteomes" id="UP001255185">
    <property type="component" value="Unassembled WGS sequence"/>
</dbReference>